<evidence type="ECO:0000256" key="1">
    <source>
        <dbReference type="ARBA" id="ARBA00009995"/>
    </source>
</evidence>
<evidence type="ECO:0000256" key="3">
    <source>
        <dbReference type="ARBA" id="ARBA00022679"/>
    </source>
</evidence>
<evidence type="ECO:0000256" key="5">
    <source>
        <dbReference type="SAM" id="SignalP"/>
    </source>
</evidence>
<feature type="chain" id="PRO_5035311676" description="Carboxylesterase type B domain-containing protein" evidence="5">
    <location>
        <begin position="23"/>
        <end position="1017"/>
    </location>
</feature>
<dbReference type="FunFam" id="3.40.50.2000:FF:000021">
    <property type="entry name" value="UDP-glucuronosyltransferase"/>
    <property type="match status" value="1"/>
</dbReference>
<dbReference type="InterPro" id="IPR002018">
    <property type="entry name" value="CarbesteraseB"/>
</dbReference>
<keyword evidence="5" id="KW-0732">Signal</keyword>
<evidence type="ECO:0000313" key="7">
    <source>
        <dbReference type="EMBL" id="CAG7836479.1"/>
    </source>
</evidence>
<comment type="similarity">
    <text evidence="1">Belongs to the UDP-glycosyltransferase family.</text>
</comment>
<feature type="signal peptide" evidence="5">
    <location>
        <begin position="1"/>
        <end position="22"/>
    </location>
</feature>
<evidence type="ECO:0000259" key="6">
    <source>
        <dbReference type="Pfam" id="PF00135"/>
    </source>
</evidence>
<dbReference type="Pfam" id="PF00201">
    <property type="entry name" value="UDPGT"/>
    <property type="match status" value="1"/>
</dbReference>
<dbReference type="EMBL" id="CAJVCH010571046">
    <property type="protein sequence ID" value="CAG7836479.1"/>
    <property type="molecule type" value="Genomic_DNA"/>
</dbReference>
<accession>A0A8J2LPV0</accession>
<keyword evidence="3" id="KW-0808">Transferase</keyword>
<dbReference type="PROSITE" id="PS00941">
    <property type="entry name" value="CARBOXYLESTERASE_B_2"/>
    <property type="match status" value="1"/>
</dbReference>
<dbReference type="AlphaFoldDB" id="A0A8J2LPV0"/>
<gene>
    <name evidence="7" type="ORF">AFUS01_LOCUS45719</name>
</gene>
<proteinExistence type="inferred from homology"/>
<evidence type="ECO:0000313" key="8">
    <source>
        <dbReference type="Proteomes" id="UP000708208"/>
    </source>
</evidence>
<protein>
    <recommendedName>
        <fullName evidence="6">Carboxylesterase type B domain-containing protein</fullName>
    </recommendedName>
</protein>
<dbReference type="InterPro" id="IPR019819">
    <property type="entry name" value="Carboxylesterase_B_CS"/>
</dbReference>
<sequence length="1017" mass="115328">MELSFRWSLLITFCLITKEISSQEFIIKTTTKGEVRGKYQDSRDERKFASFEGIPFAKTPVRFEPPVEHEPWSEVYDATKPGYQCPHFLPMTGTFFDESEDCLTLNVFVPAELESYKNLTVMFWIHGGGYMFGSGSVMGPKYIMDEDVVLVTTNYRLGDPNKVTIFGESAGAGAVHSLMYSPAAKGLFSKVIAQSGSALSPWNTIYKPSETLNNLAKELGCTGSNNTQIVKCLKEKSIRSILDAQLSNAVGSFSTSLDPNPNDGDYSVFPESFETLIEKGDNSKNLPLIIGRNDVEWQATAKATLQDTVYVQRLNRNWTEGILEKVNYARYVRPEDNFTRVAEAIREFYFNGRTVITNNDENLESMEQMMSDFNFGTFSLADNASFPEPGRKRPCHADDLQYLFQSLQVPSKNWPDLETGSDDEDFSRQLISLWVSFAENGEPDPDILGATWNPIRTDIIDSQIEWYMINSTAVSQLESERLRDRVKFWNDIFDYSAALSVSSSCFIISLAITLAEITNAASILIFIGLSSHSHRVAIQPLATKLAERGHDVTVFSPIKPEIPNPKIKEFCTQQLINLNEQVVKDAGDATRRLRDKNFDPFGGNVLFDVLFGIVESMLNDEEFLKWLNSSKFDLIIHDHPGKEFIYAFAHHIKAKIIAFAPGAVQLPSDFDTFGYSIESWFLGFCTNPYWFIPDRVFNAVDTILWHLAYQDYYLTKVEALARKQFNFGFPPLLDLLKRTDFSFLNDHFSAAFARPLPPNVVSVGGMHVQDSNGTLPKEIEDFLSDTDQFIYLSFGSVVKVSMLPPEVQQYFFDAMASLPNTKFLWKWEGEVPKLMPKNALPKKWFPQHDVLAHPKCKGFMTQGGQMSVQQAIYNGVPIIVAPGFGDQPFNARAVERQNIGIHLELMDINKDTLSQAFEQLLNNKKYIESAKAVSKRFRDRPMTAVDTAVWWTEYVLRHDTEHLRLHIQENIQCNFGQIQQKTKAVIISNSLLKLVPPFNQWSQNVVRCNLLDSFSGW</sequence>
<dbReference type="PROSITE" id="PS00375">
    <property type="entry name" value="UDPGT"/>
    <property type="match status" value="1"/>
</dbReference>
<comment type="caution">
    <text evidence="7">The sequence shown here is derived from an EMBL/GenBank/DDBJ whole genome shotgun (WGS) entry which is preliminary data.</text>
</comment>
<feature type="domain" description="Carboxylesterase type B" evidence="6">
    <location>
        <begin position="158"/>
        <end position="486"/>
    </location>
</feature>
<dbReference type="Proteomes" id="UP000708208">
    <property type="component" value="Unassembled WGS sequence"/>
</dbReference>
<keyword evidence="8" id="KW-1185">Reference proteome</keyword>
<dbReference type="InterPro" id="IPR002213">
    <property type="entry name" value="UDP_glucos_trans"/>
</dbReference>
<evidence type="ECO:0000256" key="2">
    <source>
        <dbReference type="ARBA" id="ARBA00022676"/>
    </source>
</evidence>
<dbReference type="CDD" id="cd03784">
    <property type="entry name" value="GT1_Gtf-like"/>
    <property type="match status" value="1"/>
</dbReference>
<evidence type="ECO:0000256" key="4">
    <source>
        <dbReference type="ARBA" id="ARBA00023180"/>
    </source>
</evidence>
<organism evidence="7 8">
    <name type="scientific">Allacma fusca</name>
    <dbReference type="NCBI Taxonomy" id="39272"/>
    <lineage>
        <taxon>Eukaryota</taxon>
        <taxon>Metazoa</taxon>
        <taxon>Ecdysozoa</taxon>
        <taxon>Arthropoda</taxon>
        <taxon>Hexapoda</taxon>
        <taxon>Collembola</taxon>
        <taxon>Symphypleona</taxon>
        <taxon>Sminthuridae</taxon>
        <taxon>Allacma</taxon>
    </lineage>
</organism>
<reference evidence="7" key="1">
    <citation type="submission" date="2021-06" db="EMBL/GenBank/DDBJ databases">
        <authorList>
            <person name="Hodson N. C."/>
            <person name="Mongue J. A."/>
            <person name="Jaron S. K."/>
        </authorList>
    </citation>
    <scope>NUCLEOTIDE SEQUENCE</scope>
</reference>
<keyword evidence="2" id="KW-0328">Glycosyltransferase</keyword>
<dbReference type="GO" id="GO:0008194">
    <property type="term" value="F:UDP-glycosyltransferase activity"/>
    <property type="evidence" value="ECO:0007669"/>
    <property type="project" value="InterPro"/>
</dbReference>
<dbReference type="PANTHER" id="PTHR11559">
    <property type="entry name" value="CARBOXYLESTERASE"/>
    <property type="match status" value="1"/>
</dbReference>
<keyword evidence="4" id="KW-0325">Glycoprotein</keyword>
<dbReference type="InterPro" id="IPR050309">
    <property type="entry name" value="Type-B_Carboxylest/Lipase"/>
</dbReference>
<dbReference type="OrthoDB" id="5835829at2759"/>
<dbReference type="InterPro" id="IPR035595">
    <property type="entry name" value="UDP_glycos_trans_CS"/>
</dbReference>
<dbReference type="Pfam" id="PF00135">
    <property type="entry name" value="COesterase"/>
    <property type="match status" value="1"/>
</dbReference>
<name>A0A8J2LPV0_9HEXA</name>